<evidence type="ECO:0000259" key="2">
    <source>
        <dbReference type="SMART" id="SM00822"/>
    </source>
</evidence>
<dbReference type="InterPro" id="IPR036291">
    <property type="entry name" value="NAD(P)-bd_dom_sf"/>
</dbReference>
<dbReference type="SUPFAM" id="SSF51735">
    <property type="entry name" value="NAD(P)-binding Rossmann-fold domains"/>
    <property type="match status" value="1"/>
</dbReference>
<dbReference type="RefSeq" id="WP_394850364.1">
    <property type="nucleotide sequence ID" value="NZ_CP089982.1"/>
</dbReference>
<comment type="similarity">
    <text evidence="1">Belongs to the short-chain dehydrogenases/reductases (SDR) family.</text>
</comment>
<dbReference type="PRINTS" id="PR00080">
    <property type="entry name" value="SDRFAMILY"/>
</dbReference>
<dbReference type="InterPro" id="IPR057326">
    <property type="entry name" value="KR_dom"/>
</dbReference>
<sequence>MYKYSDIVGKVALVTGAGSGIGKAAAIALAEQGARVAINYFRNETGAEETKRQIVAAGGHAITVRADVTKAEEVRRAASGVSAELGPIDILVNNAGSLVERLRLMDMSEARWDDVVDLNLKSAFLCVQAVAASMMQRRTGAIVNVSSIAGRNGGALGSIHYSSAKGGLITMTKGLAKELAPHGVRVNAVSPGVIDTPFHEQFSTPEAMKAHVAAIPAGRVGTPAEVASVIAFLASGASSYVVGETIEINGGMLMD</sequence>
<evidence type="ECO:0000313" key="3">
    <source>
        <dbReference type="EMBL" id="WXA99722.1"/>
    </source>
</evidence>
<dbReference type="PANTHER" id="PTHR42879:SF2">
    <property type="entry name" value="3-OXOACYL-[ACYL-CARRIER-PROTEIN] REDUCTASE FABG"/>
    <property type="match status" value="1"/>
</dbReference>
<dbReference type="InterPro" id="IPR050259">
    <property type="entry name" value="SDR"/>
</dbReference>
<name>A0ABZ2KM38_9BACT</name>
<organism evidence="3 4">
    <name type="scientific">Pendulispora brunnea</name>
    <dbReference type="NCBI Taxonomy" id="2905690"/>
    <lineage>
        <taxon>Bacteria</taxon>
        <taxon>Pseudomonadati</taxon>
        <taxon>Myxococcota</taxon>
        <taxon>Myxococcia</taxon>
        <taxon>Myxococcales</taxon>
        <taxon>Sorangiineae</taxon>
        <taxon>Pendulisporaceae</taxon>
        <taxon>Pendulispora</taxon>
    </lineage>
</organism>
<dbReference type="PRINTS" id="PR00081">
    <property type="entry name" value="GDHRDH"/>
</dbReference>
<evidence type="ECO:0000313" key="4">
    <source>
        <dbReference type="Proteomes" id="UP001379533"/>
    </source>
</evidence>
<dbReference type="NCBIfam" id="NF009466">
    <property type="entry name" value="PRK12826.1-2"/>
    <property type="match status" value="1"/>
</dbReference>
<accession>A0ABZ2KM38</accession>
<dbReference type="Gene3D" id="3.40.50.720">
    <property type="entry name" value="NAD(P)-binding Rossmann-like Domain"/>
    <property type="match status" value="1"/>
</dbReference>
<dbReference type="Pfam" id="PF13561">
    <property type="entry name" value="adh_short_C2"/>
    <property type="match status" value="1"/>
</dbReference>
<protein>
    <submittedName>
        <fullName evidence="3">SDR family oxidoreductase</fullName>
    </submittedName>
</protein>
<dbReference type="NCBIfam" id="NF005559">
    <property type="entry name" value="PRK07231.1"/>
    <property type="match status" value="1"/>
</dbReference>
<dbReference type="SMART" id="SM00822">
    <property type="entry name" value="PKS_KR"/>
    <property type="match status" value="1"/>
</dbReference>
<dbReference type="InterPro" id="IPR002347">
    <property type="entry name" value="SDR_fam"/>
</dbReference>
<keyword evidence="4" id="KW-1185">Reference proteome</keyword>
<dbReference type="PANTHER" id="PTHR42879">
    <property type="entry name" value="3-OXOACYL-(ACYL-CARRIER-PROTEIN) REDUCTASE"/>
    <property type="match status" value="1"/>
</dbReference>
<evidence type="ECO:0000256" key="1">
    <source>
        <dbReference type="ARBA" id="ARBA00006484"/>
    </source>
</evidence>
<proteinExistence type="inferred from homology"/>
<dbReference type="InterPro" id="IPR020904">
    <property type="entry name" value="Sc_DH/Rdtase_CS"/>
</dbReference>
<dbReference type="Proteomes" id="UP001379533">
    <property type="component" value="Chromosome"/>
</dbReference>
<feature type="domain" description="Ketoreductase" evidence="2">
    <location>
        <begin position="10"/>
        <end position="200"/>
    </location>
</feature>
<dbReference type="EMBL" id="CP089982">
    <property type="protein sequence ID" value="WXA99722.1"/>
    <property type="molecule type" value="Genomic_DNA"/>
</dbReference>
<dbReference type="PROSITE" id="PS00061">
    <property type="entry name" value="ADH_SHORT"/>
    <property type="match status" value="1"/>
</dbReference>
<reference evidence="3 4" key="1">
    <citation type="submission" date="2021-12" db="EMBL/GenBank/DDBJ databases">
        <title>Discovery of the Pendulisporaceae a myxobacterial family with distinct sporulation behavior and unique specialized metabolism.</title>
        <authorList>
            <person name="Garcia R."/>
            <person name="Popoff A."/>
            <person name="Bader C.D."/>
            <person name="Loehr J."/>
            <person name="Walesch S."/>
            <person name="Walt C."/>
            <person name="Boldt J."/>
            <person name="Bunk B."/>
            <person name="Haeckl F.J.F.P.J."/>
            <person name="Gunesch A.P."/>
            <person name="Birkelbach J."/>
            <person name="Nuebel U."/>
            <person name="Pietschmann T."/>
            <person name="Bach T."/>
            <person name="Mueller R."/>
        </authorList>
    </citation>
    <scope>NUCLEOTIDE SEQUENCE [LARGE SCALE GENOMIC DNA]</scope>
    <source>
        <strain evidence="3 4">MSr12523</strain>
    </source>
</reference>
<gene>
    <name evidence="3" type="ORF">LZC95_23265</name>
</gene>